<protein>
    <recommendedName>
        <fullName evidence="5">Transport permease protein</fullName>
    </recommendedName>
</protein>
<dbReference type="InterPro" id="IPR013525">
    <property type="entry name" value="ABC2_TM"/>
</dbReference>
<name>H6SRN0_PARPM</name>
<feature type="transmembrane region" description="Helical" evidence="5">
    <location>
        <begin position="146"/>
        <end position="174"/>
    </location>
</feature>
<comment type="similarity">
    <text evidence="5">Belongs to the ABC-2 integral membrane protein family.</text>
</comment>
<dbReference type="STRING" id="1150469.RSPPHO_00933"/>
<dbReference type="InterPro" id="IPR047817">
    <property type="entry name" value="ABC2_TM_bact-type"/>
</dbReference>
<keyword evidence="8" id="KW-1185">Reference proteome</keyword>
<feature type="transmembrane region" description="Helical" evidence="5">
    <location>
        <begin position="236"/>
        <end position="258"/>
    </location>
</feature>
<evidence type="ECO:0000256" key="1">
    <source>
        <dbReference type="ARBA" id="ARBA00004141"/>
    </source>
</evidence>
<proteinExistence type="inferred from homology"/>
<feature type="transmembrane region" description="Helical" evidence="5">
    <location>
        <begin position="181"/>
        <end position="199"/>
    </location>
</feature>
<evidence type="ECO:0000313" key="7">
    <source>
        <dbReference type="EMBL" id="CCG07559.1"/>
    </source>
</evidence>
<feature type="transmembrane region" description="Helical" evidence="5">
    <location>
        <begin position="111"/>
        <end position="140"/>
    </location>
</feature>
<comment type="subcellular location">
    <subcellularLocation>
        <location evidence="5">Cell inner membrane</location>
        <topology evidence="5">Multi-pass membrane protein</topology>
    </subcellularLocation>
    <subcellularLocation>
        <location evidence="1">Membrane</location>
        <topology evidence="1">Multi-pass membrane protein</topology>
    </subcellularLocation>
</comment>
<evidence type="ECO:0000256" key="5">
    <source>
        <dbReference type="RuleBase" id="RU361157"/>
    </source>
</evidence>
<reference evidence="7 8" key="1">
    <citation type="submission" date="2012-02" db="EMBL/GenBank/DDBJ databases">
        <title>Shotgun genome sequence of Phaeospirillum photometricum DSM 122.</title>
        <authorList>
            <person name="Duquesne K."/>
            <person name="Sturgis J."/>
        </authorList>
    </citation>
    <scope>NUCLEOTIDE SEQUENCE [LARGE SCALE GENOMIC DNA]</scope>
    <source>
        <strain evidence="8">DSM122</strain>
    </source>
</reference>
<dbReference type="PANTHER" id="PTHR43027:SF2">
    <property type="entry name" value="TRANSPORT PERMEASE PROTEIN"/>
    <property type="match status" value="1"/>
</dbReference>
<accession>H6SRN0</accession>
<keyword evidence="5" id="KW-1003">Cell membrane</keyword>
<dbReference type="HOGENOM" id="CLU_089201_1_0_5"/>
<comment type="caution">
    <text evidence="5">Lacks conserved residue(s) required for the propagation of feature annotation.</text>
</comment>
<keyword evidence="5" id="KW-0813">Transport</keyword>
<dbReference type="Pfam" id="PF01061">
    <property type="entry name" value="ABC2_membrane"/>
    <property type="match status" value="1"/>
</dbReference>
<evidence type="ECO:0000256" key="2">
    <source>
        <dbReference type="ARBA" id="ARBA00022692"/>
    </source>
</evidence>
<dbReference type="GO" id="GO:0005886">
    <property type="term" value="C:plasma membrane"/>
    <property type="evidence" value="ECO:0007669"/>
    <property type="project" value="UniProtKB-SubCell"/>
</dbReference>
<gene>
    <name evidence="7" type="ORF">RSPPHO_00933</name>
</gene>
<sequence length="272" mass="29980">MAFSMISIGSPLRRIFAVVLRHWYLLRGSVPRLLEMAYWPIIQMVTWGFLTQYLMDQSSVLAQAGGLLLGGVLLWDVLFRGNLGFSLSFFEELWSRNLGHLFVTPLRPGELVVALMVMSLIRTLVGVVPACLLAIVFYAFNIFDMGLAFVACFANLLVMGWVIGLVVSAVVLRFGLGAESMAWVLTFAFWPVSGIYYPIAVLPAPLQAVAQALPSAHVFEGMREVMLTGAFPSAHFWAATGLNALYLSLALALFLAMFRIARRRGLLLGQGE</sequence>
<evidence type="ECO:0000256" key="4">
    <source>
        <dbReference type="ARBA" id="ARBA00023136"/>
    </source>
</evidence>
<feature type="transmembrane region" description="Helical" evidence="5">
    <location>
        <begin position="67"/>
        <end position="90"/>
    </location>
</feature>
<keyword evidence="4 5" id="KW-0472">Membrane</keyword>
<dbReference type="RefSeq" id="WP_014414199.1">
    <property type="nucleotide sequence ID" value="NC_017059.1"/>
</dbReference>
<dbReference type="AlphaFoldDB" id="H6SRN0"/>
<evidence type="ECO:0000313" key="8">
    <source>
        <dbReference type="Proteomes" id="UP000033220"/>
    </source>
</evidence>
<evidence type="ECO:0000259" key="6">
    <source>
        <dbReference type="PROSITE" id="PS51012"/>
    </source>
</evidence>
<keyword evidence="2 5" id="KW-0812">Transmembrane</keyword>
<evidence type="ECO:0000256" key="3">
    <source>
        <dbReference type="ARBA" id="ARBA00022989"/>
    </source>
</evidence>
<feature type="domain" description="ABC transmembrane type-2" evidence="6">
    <location>
        <begin position="31"/>
        <end position="263"/>
    </location>
</feature>
<organism evidence="7 8">
    <name type="scientific">Pararhodospirillum photometricum DSM 122</name>
    <dbReference type="NCBI Taxonomy" id="1150469"/>
    <lineage>
        <taxon>Bacteria</taxon>
        <taxon>Pseudomonadati</taxon>
        <taxon>Pseudomonadota</taxon>
        <taxon>Alphaproteobacteria</taxon>
        <taxon>Rhodospirillales</taxon>
        <taxon>Rhodospirillaceae</taxon>
        <taxon>Pararhodospirillum</taxon>
    </lineage>
</organism>
<keyword evidence="3 5" id="KW-1133">Transmembrane helix</keyword>
<dbReference type="PROSITE" id="PS51012">
    <property type="entry name" value="ABC_TM2"/>
    <property type="match status" value="1"/>
</dbReference>
<dbReference type="PANTHER" id="PTHR43027">
    <property type="entry name" value="DOXORUBICIN RESISTANCE ABC TRANSPORTER PERMEASE PROTEIN DRRC-RELATED"/>
    <property type="match status" value="1"/>
</dbReference>
<dbReference type="Proteomes" id="UP000033220">
    <property type="component" value="Chromosome DSM 122"/>
</dbReference>
<dbReference type="EMBL" id="HE663493">
    <property type="protein sequence ID" value="CCG07559.1"/>
    <property type="molecule type" value="Genomic_DNA"/>
</dbReference>
<dbReference type="KEGG" id="rpm:RSPPHO_00933"/>
<dbReference type="InterPro" id="IPR052902">
    <property type="entry name" value="ABC-2_transporter"/>
</dbReference>
<dbReference type="GO" id="GO:0140359">
    <property type="term" value="F:ABC-type transporter activity"/>
    <property type="evidence" value="ECO:0007669"/>
    <property type="project" value="InterPro"/>
</dbReference>
<dbReference type="eggNOG" id="COG0842">
    <property type="taxonomic scope" value="Bacteria"/>
</dbReference>
<dbReference type="PATRIC" id="fig|1150469.3.peg.1069"/>